<proteinExistence type="predicted"/>
<dbReference type="AlphaFoldDB" id="A0A482W045"/>
<sequence>SDIYLTLGAAESNYSQARRFKDSNRLDHRVREAGRLTQSHWDAERPRTTRTALEEAVIEKVDENPNMSTRNLAHNLHVNSSLINRALKQEKYYFYHYIKVQALTRDDFSRRVNFCGWLQ</sequence>
<dbReference type="Proteomes" id="UP000292052">
    <property type="component" value="Unassembled WGS sequence"/>
</dbReference>
<keyword evidence="2" id="KW-1185">Reference proteome</keyword>
<evidence type="ECO:0000313" key="1">
    <source>
        <dbReference type="EMBL" id="RZC38385.1"/>
    </source>
</evidence>
<dbReference type="PANTHER" id="PTHR47326:SF1">
    <property type="entry name" value="HTH PSQ-TYPE DOMAIN-CONTAINING PROTEIN"/>
    <property type="match status" value="1"/>
</dbReference>
<evidence type="ECO:0008006" key="3">
    <source>
        <dbReference type="Google" id="ProtNLM"/>
    </source>
</evidence>
<dbReference type="PANTHER" id="PTHR47326">
    <property type="entry name" value="TRANSPOSABLE ELEMENT TC3 TRANSPOSASE-LIKE PROTEIN"/>
    <property type="match status" value="1"/>
</dbReference>
<dbReference type="OrthoDB" id="6753189at2759"/>
<protein>
    <recommendedName>
        <fullName evidence="3">HTH 24 domain containing protein</fullName>
    </recommendedName>
</protein>
<name>A0A482W045_ASBVE</name>
<dbReference type="EMBL" id="QDEB01043717">
    <property type="protein sequence ID" value="RZC38385.1"/>
    <property type="molecule type" value="Genomic_DNA"/>
</dbReference>
<organism evidence="1 2">
    <name type="scientific">Asbolus verrucosus</name>
    <name type="common">Desert ironclad beetle</name>
    <dbReference type="NCBI Taxonomy" id="1661398"/>
    <lineage>
        <taxon>Eukaryota</taxon>
        <taxon>Metazoa</taxon>
        <taxon>Ecdysozoa</taxon>
        <taxon>Arthropoda</taxon>
        <taxon>Hexapoda</taxon>
        <taxon>Insecta</taxon>
        <taxon>Pterygota</taxon>
        <taxon>Neoptera</taxon>
        <taxon>Endopterygota</taxon>
        <taxon>Coleoptera</taxon>
        <taxon>Polyphaga</taxon>
        <taxon>Cucujiformia</taxon>
        <taxon>Tenebrionidae</taxon>
        <taxon>Pimeliinae</taxon>
        <taxon>Asbolus</taxon>
    </lineage>
</organism>
<comment type="caution">
    <text evidence="1">The sequence shown here is derived from an EMBL/GenBank/DDBJ whole genome shotgun (WGS) entry which is preliminary data.</text>
</comment>
<gene>
    <name evidence="1" type="ORF">BDFB_007002</name>
</gene>
<reference evidence="1 2" key="1">
    <citation type="submission" date="2017-03" db="EMBL/GenBank/DDBJ databases">
        <title>Genome of the blue death feigning beetle - Asbolus verrucosus.</title>
        <authorList>
            <person name="Rider S.D."/>
        </authorList>
    </citation>
    <scope>NUCLEOTIDE SEQUENCE [LARGE SCALE GENOMIC DNA]</scope>
    <source>
        <strain evidence="1">Butters</strain>
        <tissue evidence="1">Head and leg muscle</tissue>
    </source>
</reference>
<feature type="non-terminal residue" evidence="1">
    <location>
        <position position="1"/>
    </location>
</feature>
<accession>A0A482W045</accession>
<evidence type="ECO:0000313" key="2">
    <source>
        <dbReference type="Proteomes" id="UP000292052"/>
    </source>
</evidence>